<dbReference type="OrthoDB" id="6600746at2759"/>
<gene>
    <name evidence="1" type="ORF">g.7698</name>
</gene>
<name>A0A2S2QFZ8_9HEMI</name>
<dbReference type="EMBL" id="GGMS01007227">
    <property type="protein sequence ID" value="MBY76430.1"/>
    <property type="molecule type" value="Transcribed_RNA"/>
</dbReference>
<sequence>MKRKINLGRSSNIIKRQLLLRLSQNNNGSPDNCNINSDCNNNVTNSVGSINENNINNNFAFNDSNIVHIINNIHDFPIYENLVEPRRIPWRRREMSAFTYNKLIDYKNDSHVIIGNINLKCNYCRALKWPKEPAGFCCSGGKVVLEDISNPPEPLKSLLNFSHEKSKHFFFT</sequence>
<organism evidence="1">
    <name type="scientific">Sipha flava</name>
    <name type="common">yellow sugarcane aphid</name>
    <dbReference type="NCBI Taxonomy" id="143950"/>
    <lineage>
        <taxon>Eukaryota</taxon>
        <taxon>Metazoa</taxon>
        <taxon>Ecdysozoa</taxon>
        <taxon>Arthropoda</taxon>
        <taxon>Hexapoda</taxon>
        <taxon>Insecta</taxon>
        <taxon>Pterygota</taxon>
        <taxon>Neoptera</taxon>
        <taxon>Paraneoptera</taxon>
        <taxon>Hemiptera</taxon>
        <taxon>Sternorrhyncha</taxon>
        <taxon>Aphidomorpha</taxon>
        <taxon>Aphidoidea</taxon>
        <taxon>Aphididae</taxon>
        <taxon>Sipha</taxon>
    </lineage>
</organism>
<dbReference type="AlphaFoldDB" id="A0A2S2QFZ8"/>
<reference evidence="1" key="1">
    <citation type="submission" date="2018-04" db="EMBL/GenBank/DDBJ databases">
        <title>Transcriptome assembly of Sipha flava.</title>
        <authorList>
            <person name="Scully E.D."/>
            <person name="Geib S.M."/>
            <person name="Palmer N.A."/>
            <person name="Koch K."/>
            <person name="Bradshaw J."/>
            <person name="Heng-Moss T."/>
            <person name="Sarath G."/>
        </authorList>
    </citation>
    <scope>NUCLEOTIDE SEQUENCE</scope>
</reference>
<evidence type="ECO:0000313" key="1">
    <source>
        <dbReference type="EMBL" id="MBY76430.1"/>
    </source>
</evidence>
<accession>A0A2S2QFZ8</accession>
<proteinExistence type="predicted"/>
<protein>
    <submittedName>
        <fullName evidence="1">Uncharacterized protein</fullName>
    </submittedName>
</protein>